<accession>E6ZES2</accession>
<evidence type="ECO:0000313" key="1">
    <source>
        <dbReference type="EMBL" id="CBJ18014.1"/>
    </source>
</evidence>
<geneLocation type="mitochondrion" evidence="1"/>
<reference evidence="1" key="1">
    <citation type="journal article" date="2010" name="Nature">
        <title>The Ectocarpus genome and the independent evolution of multicellularity in brown algae.</title>
        <authorList>
            <person name="Cock J.M."/>
            <person name="Sterck L."/>
            <person name="Rouze P."/>
            <person name="Scornet D."/>
            <person name="Allen A.E."/>
            <person name="Amoutzias G."/>
            <person name="Anthouard V."/>
            <person name="Artiguenave F."/>
            <person name="Aury J.M."/>
            <person name="Badger J.H."/>
            <person name="Beszteri B."/>
            <person name="Billiau K."/>
            <person name="Bonnet E."/>
            <person name="Bothwell J.H."/>
            <person name="Bowler C."/>
            <person name="Boyen C."/>
            <person name="Brownlee C."/>
            <person name="Carrano C.J."/>
            <person name="Charrier B."/>
            <person name="Cho G.Y."/>
            <person name="Coelho S.M."/>
            <person name="Collen J."/>
            <person name="Corre E."/>
            <person name="Da Silva C."/>
            <person name="Delage L."/>
            <person name="Delaroque N."/>
            <person name="Dittami S.M."/>
            <person name="Doulbeau S."/>
            <person name="Elias M."/>
            <person name="Farnham G."/>
            <person name="Gachon C.M."/>
            <person name="Gschloessl B."/>
            <person name="Heesch S."/>
            <person name="Jabbari K."/>
            <person name="Jubin C."/>
            <person name="Kawai H."/>
            <person name="Kimura K."/>
            <person name="Kloareg B."/>
            <person name="Kupper F.C."/>
            <person name="Lang D."/>
            <person name="Le Bail A."/>
            <person name="Leblanc C."/>
            <person name="Lerouge P."/>
            <person name="Lohr M."/>
            <person name="Lopez P.J."/>
            <person name="Martens C."/>
            <person name="Maumus F."/>
            <person name="Michel G."/>
            <person name="Miranda-Saavedra D."/>
            <person name="Morales J."/>
            <person name="Moreau H."/>
            <person name="Motomura T."/>
            <person name="Nagasato C."/>
            <person name="Napoli C.A."/>
            <person name="Nelson D.R."/>
            <person name="Nyvall-Collen P."/>
            <person name="Peters A.F."/>
            <person name="Pommier C."/>
            <person name="Potin P."/>
            <person name="Poulain J."/>
            <person name="Quesneville H."/>
            <person name="Read B."/>
            <person name="Rensing S.A."/>
            <person name="Ritter A."/>
            <person name="Rousvoal S."/>
            <person name="Samanta M."/>
            <person name="Samson G."/>
            <person name="Schroeder D.C."/>
            <person name="Segurens B."/>
            <person name="Strittmatter M."/>
            <person name="Tonon T."/>
            <person name="Tregear J.W."/>
            <person name="Valentin K."/>
            <person name="von Dassow P."/>
            <person name="Yamagishi T."/>
            <person name="Van de Peer Y."/>
            <person name="Wincker P."/>
        </authorList>
    </citation>
    <scope>NUCLEOTIDE SEQUENCE</scope>
</reference>
<dbReference type="GeneID" id="27911463"/>
<protein>
    <submittedName>
        <fullName evidence="1">Orf75, hypothetical mitochondrial protein</fullName>
    </submittedName>
</protein>
<keyword evidence="1" id="KW-0496">Mitochondrion</keyword>
<dbReference type="RefSeq" id="YP_009254715.1">
    <property type="nucleotide sequence ID" value="NC_030223.1"/>
</dbReference>
<organism evidence="1">
    <name type="scientific">Ectocarpus siliculosus</name>
    <name type="common">Brown alga</name>
    <name type="synonym">Conferva siliculosa</name>
    <dbReference type="NCBI Taxonomy" id="2880"/>
    <lineage>
        <taxon>Eukaryota</taxon>
        <taxon>Sar</taxon>
        <taxon>Stramenopiles</taxon>
        <taxon>Ochrophyta</taxon>
        <taxon>PX clade</taxon>
        <taxon>Phaeophyceae</taxon>
        <taxon>Ectocarpales</taxon>
        <taxon>Ectocarpaceae</taxon>
        <taxon>Ectocarpus</taxon>
    </lineage>
</organism>
<dbReference type="EMBL" id="FP885846">
    <property type="protein sequence ID" value="CBJ18014.1"/>
    <property type="molecule type" value="Genomic_DNA"/>
</dbReference>
<proteinExistence type="predicted"/>
<sequence length="75" mass="9002">MKFESKPNNKNILGAILQSLIRFYTHFQYTLSLNTLKGLLSPFLLRMILLKKFILFYIRLADMEFFRFLIGIYFS</sequence>
<reference evidence="1" key="2">
    <citation type="submission" date="2010-01" db="EMBL/GenBank/DDBJ databases">
        <authorList>
            <person name="Genoscope - CEA"/>
        </authorList>
    </citation>
    <scope>NUCLEOTIDE SEQUENCE</scope>
</reference>
<gene>
    <name evidence="1" type="primary">Esil_mt38</name>
    <name evidence="1" type="ORF">ESILMT38</name>
</gene>
<dbReference type="AlphaFoldDB" id="E6ZES2"/>
<name>E6ZES2_ECTSI</name>